<organism evidence="2 3">
    <name type="scientific">Rhodococcus qingshengii JCM 15477</name>
    <dbReference type="NCBI Taxonomy" id="1303681"/>
    <lineage>
        <taxon>Bacteria</taxon>
        <taxon>Bacillati</taxon>
        <taxon>Actinomycetota</taxon>
        <taxon>Actinomycetes</taxon>
        <taxon>Mycobacteriales</taxon>
        <taxon>Nocardiaceae</taxon>
        <taxon>Rhodococcus</taxon>
        <taxon>Rhodococcus erythropolis group</taxon>
    </lineage>
</organism>
<evidence type="ECO:0000256" key="1">
    <source>
        <dbReference type="SAM" id="Phobius"/>
    </source>
</evidence>
<dbReference type="EMBL" id="CP096563">
    <property type="protein sequence ID" value="UPU42937.1"/>
    <property type="molecule type" value="Genomic_DNA"/>
</dbReference>
<dbReference type="SUPFAM" id="SSF53474">
    <property type="entry name" value="alpha/beta-Hydrolases"/>
    <property type="match status" value="1"/>
</dbReference>
<keyword evidence="1" id="KW-1133">Transmembrane helix</keyword>
<dbReference type="PANTHER" id="PTHR48098">
    <property type="entry name" value="ENTEROCHELIN ESTERASE-RELATED"/>
    <property type="match status" value="1"/>
</dbReference>
<dbReference type="Pfam" id="PF00756">
    <property type="entry name" value="Esterase"/>
    <property type="match status" value="1"/>
</dbReference>
<keyword evidence="1" id="KW-0472">Membrane</keyword>
<dbReference type="RefSeq" id="WP_139799839.1">
    <property type="nucleotide sequence ID" value="NZ_CP096563.1"/>
</dbReference>
<dbReference type="InterPro" id="IPR029058">
    <property type="entry name" value="AB_hydrolase_fold"/>
</dbReference>
<evidence type="ECO:0000313" key="3">
    <source>
        <dbReference type="Proteomes" id="UP000831484"/>
    </source>
</evidence>
<evidence type="ECO:0000313" key="2">
    <source>
        <dbReference type="EMBL" id="UPU42937.1"/>
    </source>
</evidence>
<feature type="transmembrane region" description="Helical" evidence="1">
    <location>
        <begin position="68"/>
        <end position="89"/>
    </location>
</feature>
<dbReference type="PANTHER" id="PTHR48098:SF1">
    <property type="entry name" value="DIACYLGLYCEROL ACYLTRANSFERASE_MYCOLYLTRANSFERASE AG85A"/>
    <property type="match status" value="1"/>
</dbReference>
<feature type="transmembrane region" description="Helical" evidence="1">
    <location>
        <begin position="12"/>
        <end position="28"/>
    </location>
</feature>
<sequence length="430" mass="45489">MLLDVSLIDGPVRMLILALGAFALAWLLSGRGRRWWLARVPLSLGIGVVAAIGLSVAVNKIWKPFPDALPAVALLWVGILFAAGSLALLRRTSWAVKGLAMVAVGAIAVCGVAQVNQEFGTYPTMRGVLGVSLADEIDFDHVPGRTENLVTVNAGASLDAVWSPPSDMPENGVVTTVEIPGIVSGFRARDAWIYLPPAYLSTPRAQLPVLVLVPGQPGTPRDWFDGGRLNEVADAYAHDHSGLAPVVVVADSLGDQFSQPLCMDSPTANAFTYLSVDVPVWIETNLQVDPDHGHWAVGGFSAGGTCALVLGVNAPTVYPTFVDITGEDEPSLGSRELTVDRVFDGNGDAFSKFNPLDVLNSGDFRSSAGTIVAGEEDPDLPQARHVLDATAAAGMTIRYLELPGGHSWYVWGPGLEQSLPWLATRVGLTA</sequence>
<feature type="transmembrane region" description="Helical" evidence="1">
    <location>
        <begin position="96"/>
        <end position="115"/>
    </location>
</feature>
<reference evidence="3" key="1">
    <citation type="journal article" date="2022" name="Environ. Microbiol.">
        <title>Functional analysis, diversity, and distribution of carbendazim hydrolases MheI and CbmA, responsible for the initial step in carbendazim degradation.</title>
        <authorList>
            <person name="Zhang M."/>
            <person name="Bai X."/>
            <person name="Li Q."/>
            <person name="Zhang L."/>
            <person name="Zhu Q."/>
            <person name="Gao S."/>
            <person name="Ke Z."/>
            <person name="Jiang M."/>
            <person name="Hu J."/>
            <person name="Qiu J."/>
            <person name="Hong Q."/>
        </authorList>
    </citation>
    <scope>NUCLEOTIDE SEQUENCE [LARGE SCALE GENOMIC DNA]</scope>
    <source>
        <strain evidence="3">djl-6</strain>
    </source>
</reference>
<dbReference type="InterPro" id="IPR050583">
    <property type="entry name" value="Mycobacterial_A85_antigen"/>
</dbReference>
<dbReference type="GO" id="GO:0016747">
    <property type="term" value="F:acyltransferase activity, transferring groups other than amino-acyl groups"/>
    <property type="evidence" value="ECO:0007669"/>
    <property type="project" value="TreeGrafter"/>
</dbReference>
<feature type="transmembrane region" description="Helical" evidence="1">
    <location>
        <begin position="40"/>
        <end position="62"/>
    </location>
</feature>
<dbReference type="Proteomes" id="UP000831484">
    <property type="component" value="Chromosome"/>
</dbReference>
<proteinExistence type="predicted"/>
<dbReference type="AlphaFoldDB" id="A0AB38RCJ1"/>
<gene>
    <name evidence="2" type="ORF">M0639_28570</name>
</gene>
<accession>A0AB38RCJ1</accession>
<keyword evidence="1" id="KW-0812">Transmembrane</keyword>
<protein>
    <submittedName>
        <fullName evidence="2">Esterase family protein</fullName>
    </submittedName>
</protein>
<name>A0AB38RCJ1_RHOSG</name>
<keyword evidence="3" id="KW-1185">Reference proteome</keyword>
<dbReference type="InterPro" id="IPR000801">
    <property type="entry name" value="Esterase-like"/>
</dbReference>
<dbReference type="Gene3D" id="3.40.50.1820">
    <property type="entry name" value="alpha/beta hydrolase"/>
    <property type="match status" value="1"/>
</dbReference>